<feature type="binding site" evidence="5">
    <location>
        <position position="527"/>
    </location>
    <ligand>
        <name>Zn(2+)</name>
        <dbReference type="ChEBI" id="CHEBI:29105"/>
    </ligand>
</feature>
<keyword evidence="5" id="KW-0862">Zinc</keyword>
<keyword evidence="9" id="KW-1185">Reference proteome</keyword>
<reference evidence="8 9" key="1">
    <citation type="journal article" date="2017" name="Mol. Ecol.">
        <title>Comparative and population genomic landscape of Phellinus noxius: A hypervariable fungus causing root rot in trees.</title>
        <authorList>
            <person name="Chung C.L."/>
            <person name="Lee T.J."/>
            <person name="Akiba M."/>
            <person name="Lee H.H."/>
            <person name="Kuo T.H."/>
            <person name="Liu D."/>
            <person name="Ke H.M."/>
            <person name="Yokoi T."/>
            <person name="Roa M.B."/>
            <person name="Lu M.J."/>
            <person name="Chang Y.Y."/>
            <person name="Ann P.J."/>
            <person name="Tsai J.N."/>
            <person name="Chen C.Y."/>
            <person name="Tzean S.S."/>
            <person name="Ota Y."/>
            <person name="Hattori T."/>
            <person name="Sahashi N."/>
            <person name="Liou R.F."/>
            <person name="Kikuchi T."/>
            <person name="Tsai I.J."/>
        </authorList>
    </citation>
    <scope>NUCLEOTIDE SEQUENCE [LARGE SCALE GENOMIC DNA]</scope>
    <source>
        <strain evidence="8 9">FFPRI411160</strain>
    </source>
</reference>
<evidence type="ECO:0000256" key="5">
    <source>
        <dbReference type="PIRSR" id="PIRSR604254-1"/>
    </source>
</evidence>
<gene>
    <name evidence="8" type="ORF">PNOK_0576400</name>
</gene>
<evidence type="ECO:0000313" key="9">
    <source>
        <dbReference type="Proteomes" id="UP000217199"/>
    </source>
</evidence>
<dbReference type="EMBL" id="NBII01000005">
    <property type="protein sequence ID" value="PAV18921.1"/>
    <property type="molecule type" value="Genomic_DNA"/>
</dbReference>
<evidence type="ECO:0000256" key="3">
    <source>
        <dbReference type="ARBA" id="ARBA00022989"/>
    </source>
</evidence>
<feature type="transmembrane region" description="Helical" evidence="7">
    <location>
        <begin position="521"/>
        <end position="539"/>
    </location>
</feature>
<dbReference type="STRING" id="2282107.A0A286UH40"/>
<dbReference type="GO" id="GO:0046872">
    <property type="term" value="F:metal ion binding"/>
    <property type="evidence" value="ECO:0007669"/>
    <property type="project" value="UniProtKB-KW"/>
</dbReference>
<dbReference type="Proteomes" id="UP000217199">
    <property type="component" value="Unassembled WGS sequence"/>
</dbReference>
<dbReference type="GO" id="GO:0006882">
    <property type="term" value="P:intracellular zinc ion homeostasis"/>
    <property type="evidence" value="ECO:0007669"/>
    <property type="project" value="TreeGrafter"/>
</dbReference>
<proteinExistence type="predicted"/>
<dbReference type="InterPro" id="IPR004254">
    <property type="entry name" value="AdipoR/HlyIII-related"/>
</dbReference>
<keyword evidence="3 7" id="KW-1133">Transmembrane helix</keyword>
<keyword evidence="2 7" id="KW-0812">Transmembrane</keyword>
<keyword evidence="4 7" id="KW-0472">Membrane</keyword>
<feature type="binding site" evidence="5">
    <location>
        <position position="531"/>
    </location>
    <ligand>
        <name>Zn(2+)</name>
        <dbReference type="ChEBI" id="CHEBI:29105"/>
    </ligand>
</feature>
<dbReference type="Pfam" id="PF03006">
    <property type="entry name" value="HlyIII"/>
    <property type="match status" value="1"/>
</dbReference>
<feature type="compositionally biased region" description="Polar residues" evidence="6">
    <location>
        <begin position="31"/>
        <end position="45"/>
    </location>
</feature>
<feature type="region of interest" description="Disordered" evidence="6">
    <location>
        <begin position="1"/>
        <end position="45"/>
    </location>
</feature>
<evidence type="ECO:0000256" key="1">
    <source>
        <dbReference type="ARBA" id="ARBA00004141"/>
    </source>
</evidence>
<dbReference type="GO" id="GO:0016020">
    <property type="term" value="C:membrane"/>
    <property type="evidence" value="ECO:0007669"/>
    <property type="project" value="UniProtKB-SubCell"/>
</dbReference>
<feature type="binding site" evidence="5">
    <location>
        <position position="374"/>
    </location>
    <ligand>
        <name>Zn(2+)</name>
        <dbReference type="ChEBI" id="CHEBI:29105"/>
    </ligand>
</feature>
<organism evidence="8 9">
    <name type="scientific">Pyrrhoderma noxium</name>
    <dbReference type="NCBI Taxonomy" id="2282107"/>
    <lineage>
        <taxon>Eukaryota</taxon>
        <taxon>Fungi</taxon>
        <taxon>Dikarya</taxon>
        <taxon>Basidiomycota</taxon>
        <taxon>Agaricomycotina</taxon>
        <taxon>Agaricomycetes</taxon>
        <taxon>Hymenochaetales</taxon>
        <taxon>Hymenochaetaceae</taxon>
        <taxon>Pyrrhoderma</taxon>
    </lineage>
</organism>
<evidence type="ECO:0000256" key="2">
    <source>
        <dbReference type="ARBA" id="ARBA00022692"/>
    </source>
</evidence>
<comment type="caution">
    <text evidence="8">The sequence shown here is derived from an EMBL/GenBank/DDBJ whole genome shotgun (WGS) entry which is preliminary data.</text>
</comment>
<protein>
    <submittedName>
        <fullName evidence="8">Uncharacterized protein</fullName>
    </submittedName>
</protein>
<sequence length="558" mass="62472">MPSTSATTVASTSAVTTDSQPKHRRAKRRSSGAQRARSTSQSYNSLPTLSAIDHNMKSGSPVAVLASIRVLVLSHLAELEKHLSASELHLPSTEELKNKGEETVGEAKSWAHDTLEILRRIRSDVYAHLPDFPFDVPTLEEMLQTHFHDVSYHSLLDEIRAHIPDIPRMPDMDTMQIHIADMQTRFQDVRTHFSEMSADLSQPVNYLPVLSRHIDSLQARLASLSSSESCLISSTGILSTIIDKILSSDLVPAVLHRVDGHESTLEKAARDMKNALKKSLDGSELVTYVDLPKEWRNNPWVESGYRFIPLHRWPIILLSLFALHNETLNIHTHMIPLLHTALRSVFKASVSLDQPEKIYTAFAMLCLFSSVVWHTMSGCAHRTGMELCARVDYVGIGWLISASVGTVVYYGFSCHPDAAYNYLSLCLFTGILGSIFPFVRWFNGRKFKPIRVIFFLGMAFTGLAPLAHLSSLFGPKAVWNFIEPIVPSLISYLIGLLFYVTHVPERWVGSWSPRLARWTDWLGGGSHAIWHAFIVLAIYQHKWGMRALRDGVGGTGCL</sequence>
<evidence type="ECO:0000256" key="7">
    <source>
        <dbReference type="SAM" id="Phobius"/>
    </source>
</evidence>
<dbReference type="FunCoup" id="A0A286UH40">
    <property type="interactions" value="8"/>
</dbReference>
<feature type="transmembrane region" description="Helical" evidence="7">
    <location>
        <begin position="450"/>
        <end position="469"/>
    </location>
</feature>
<name>A0A286UH40_9AGAM</name>
<dbReference type="PANTHER" id="PTHR20855:SF97">
    <property type="entry name" value="ADIPOR-LIKE RECEPTOR IZH3-RELATED"/>
    <property type="match status" value="1"/>
</dbReference>
<evidence type="ECO:0000256" key="6">
    <source>
        <dbReference type="SAM" id="MobiDB-lite"/>
    </source>
</evidence>
<evidence type="ECO:0000313" key="8">
    <source>
        <dbReference type="EMBL" id="PAV18921.1"/>
    </source>
</evidence>
<dbReference type="PANTHER" id="PTHR20855">
    <property type="entry name" value="ADIPOR/PROGESTIN RECEPTOR-RELATED"/>
    <property type="match status" value="1"/>
</dbReference>
<accession>A0A286UH40</accession>
<dbReference type="OrthoDB" id="5585746at2759"/>
<dbReference type="AlphaFoldDB" id="A0A286UH40"/>
<feature type="compositionally biased region" description="Low complexity" evidence="6">
    <location>
        <begin position="1"/>
        <end position="17"/>
    </location>
</feature>
<feature type="transmembrane region" description="Helical" evidence="7">
    <location>
        <begin position="391"/>
        <end position="412"/>
    </location>
</feature>
<feature type="transmembrane region" description="Helical" evidence="7">
    <location>
        <begin position="481"/>
        <end position="500"/>
    </location>
</feature>
<comment type="subcellular location">
    <subcellularLocation>
        <location evidence="1">Membrane</location>
        <topology evidence="1">Multi-pass membrane protein</topology>
    </subcellularLocation>
</comment>
<dbReference type="InParanoid" id="A0A286UH40"/>
<dbReference type="GO" id="GO:0038023">
    <property type="term" value="F:signaling receptor activity"/>
    <property type="evidence" value="ECO:0007669"/>
    <property type="project" value="TreeGrafter"/>
</dbReference>
<evidence type="ECO:0000256" key="4">
    <source>
        <dbReference type="ARBA" id="ARBA00023136"/>
    </source>
</evidence>
<keyword evidence="5" id="KW-0479">Metal-binding</keyword>
<feature type="transmembrane region" description="Helical" evidence="7">
    <location>
        <begin position="418"/>
        <end position="438"/>
    </location>
</feature>